<evidence type="ECO:0000313" key="2">
    <source>
        <dbReference type="Proteomes" id="UP000800094"/>
    </source>
</evidence>
<name>A0A6A6INH6_9PLEO</name>
<accession>A0A6A6INH6</accession>
<reference evidence="1" key="1">
    <citation type="journal article" date="2020" name="Stud. Mycol.">
        <title>101 Dothideomycetes genomes: a test case for predicting lifestyles and emergence of pathogens.</title>
        <authorList>
            <person name="Haridas S."/>
            <person name="Albert R."/>
            <person name="Binder M."/>
            <person name="Bloem J."/>
            <person name="Labutti K."/>
            <person name="Salamov A."/>
            <person name="Andreopoulos B."/>
            <person name="Baker S."/>
            <person name="Barry K."/>
            <person name="Bills G."/>
            <person name="Bluhm B."/>
            <person name="Cannon C."/>
            <person name="Castanera R."/>
            <person name="Culley D."/>
            <person name="Daum C."/>
            <person name="Ezra D."/>
            <person name="Gonzalez J."/>
            <person name="Henrissat B."/>
            <person name="Kuo A."/>
            <person name="Liang C."/>
            <person name="Lipzen A."/>
            <person name="Lutzoni F."/>
            <person name="Magnuson J."/>
            <person name="Mondo S."/>
            <person name="Nolan M."/>
            <person name="Ohm R."/>
            <person name="Pangilinan J."/>
            <person name="Park H.-J."/>
            <person name="Ramirez L."/>
            <person name="Alfaro M."/>
            <person name="Sun H."/>
            <person name="Tritt A."/>
            <person name="Yoshinaga Y."/>
            <person name="Zwiers L.-H."/>
            <person name="Turgeon B."/>
            <person name="Goodwin S."/>
            <person name="Spatafora J."/>
            <person name="Crous P."/>
            <person name="Grigoriev I."/>
        </authorList>
    </citation>
    <scope>NUCLEOTIDE SEQUENCE</scope>
    <source>
        <strain evidence="1">CBS 122368</strain>
    </source>
</reference>
<dbReference type="EMBL" id="ML987192">
    <property type="protein sequence ID" value="KAF2251648.1"/>
    <property type="molecule type" value="Genomic_DNA"/>
</dbReference>
<dbReference type="AlphaFoldDB" id="A0A6A6INH6"/>
<sequence length="223" mass="24791">MPDFLSSRRQTGPVVLPHLYWYRPESPRPFVFQGQLPIPLQIALSIAPLIPTSSTFTMPELRGWARWNHGSLYDGMTLRPRKKKAFCRAEDGYKKRGIMVAGFEIIERYLPAWFCFHPSSPFCLLITPRYSSNYTIMHLLTPLLLASLAAATPLSTLTKRWTCGGDPPAFACQPKAGCANETAWGECAYAEGLDKCGDPLPNQTTPVSACQSAAFTTCETQHC</sequence>
<dbReference type="OrthoDB" id="3775550at2759"/>
<protein>
    <submittedName>
        <fullName evidence="1">Uncharacterized protein</fullName>
    </submittedName>
</protein>
<proteinExistence type="predicted"/>
<evidence type="ECO:0000313" key="1">
    <source>
        <dbReference type="EMBL" id="KAF2251648.1"/>
    </source>
</evidence>
<dbReference type="RefSeq" id="XP_033686652.1">
    <property type="nucleotide sequence ID" value="XM_033835327.1"/>
</dbReference>
<keyword evidence="2" id="KW-1185">Reference proteome</keyword>
<gene>
    <name evidence="1" type="ORF">BU26DRAFT_602185</name>
</gene>
<dbReference type="GeneID" id="54588657"/>
<dbReference type="Proteomes" id="UP000800094">
    <property type="component" value="Unassembled WGS sequence"/>
</dbReference>
<organism evidence="1 2">
    <name type="scientific">Trematosphaeria pertusa</name>
    <dbReference type="NCBI Taxonomy" id="390896"/>
    <lineage>
        <taxon>Eukaryota</taxon>
        <taxon>Fungi</taxon>
        <taxon>Dikarya</taxon>
        <taxon>Ascomycota</taxon>
        <taxon>Pezizomycotina</taxon>
        <taxon>Dothideomycetes</taxon>
        <taxon>Pleosporomycetidae</taxon>
        <taxon>Pleosporales</taxon>
        <taxon>Massarineae</taxon>
        <taxon>Trematosphaeriaceae</taxon>
        <taxon>Trematosphaeria</taxon>
    </lineage>
</organism>